<dbReference type="InterPro" id="IPR053812">
    <property type="entry name" value="HTH_Sigma70_ECF-like"/>
</dbReference>
<feature type="domain" description="RNA polymerase sigma-70 ECF-like HTH" evidence="5">
    <location>
        <begin position="5"/>
        <end position="184"/>
    </location>
</feature>
<dbReference type="Gene3D" id="1.10.10.10">
    <property type="entry name" value="Winged helix-like DNA-binding domain superfamily/Winged helix DNA-binding domain"/>
    <property type="match status" value="1"/>
</dbReference>
<keyword evidence="7" id="KW-1185">Reference proteome</keyword>
<dbReference type="GO" id="GO:0016987">
    <property type="term" value="F:sigma factor activity"/>
    <property type="evidence" value="ECO:0007669"/>
    <property type="project" value="UniProtKB-KW"/>
</dbReference>
<dbReference type="InterPro" id="IPR013324">
    <property type="entry name" value="RNA_pol_sigma_r3/r4-like"/>
</dbReference>
<dbReference type="NCBIfam" id="TIGR02937">
    <property type="entry name" value="sigma70-ECF"/>
    <property type="match status" value="1"/>
</dbReference>
<keyword evidence="2" id="KW-0805">Transcription regulation</keyword>
<dbReference type="InterPro" id="IPR013325">
    <property type="entry name" value="RNA_pol_sigma_r2"/>
</dbReference>
<reference evidence="6 7" key="1">
    <citation type="submission" date="2018-04" db="EMBL/GenBank/DDBJ databases">
        <title>Genomic Encyclopedia of Type Strains, Phase IV (KMG-IV): sequencing the most valuable type-strain genomes for metagenomic binning, comparative biology and taxonomic classification.</title>
        <authorList>
            <person name="Goeker M."/>
        </authorList>
    </citation>
    <scope>NUCLEOTIDE SEQUENCE [LARGE SCALE GENOMIC DNA]</scope>
    <source>
        <strain evidence="6 7">DSM 104150</strain>
    </source>
</reference>
<dbReference type="Pfam" id="PF07638">
    <property type="entry name" value="Sigma70_ECF"/>
    <property type="match status" value="1"/>
</dbReference>
<protein>
    <submittedName>
        <fullName evidence="6">RNA polymerase ECF family sigma subunit</fullName>
    </submittedName>
</protein>
<proteinExistence type="inferred from homology"/>
<evidence type="ECO:0000256" key="1">
    <source>
        <dbReference type="ARBA" id="ARBA00010641"/>
    </source>
</evidence>
<dbReference type="InterPro" id="IPR011517">
    <property type="entry name" value="RNA_pol_sigma70_ECF-like"/>
</dbReference>
<dbReference type="SUPFAM" id="SSF88946">
    <property type="entry name" value="Sigma2 domain of RNA polymerase sigma factors"/>
    <property type="match status" value="1"/>
</dbReference>
<comment type="similarity">
    <text evidence="1">Belongs to the sigma-70 factor family. ECF subfamily.</text>
</comment>
<dbReference type="PANTHER" id="PTHR43133:SF39">
    <property type="entry name" value="SIMILAR TO RNA POLYMERASE SIGMA-E FACTOR"/>
    <property type="match status" value="1"/>
</dbReference>
<gene>
    <name evidence="6" type="ORF">C8D93_10243</name>
</gene>
<evidence type="ECO:0000313" key="6">
    <source>
        <dbReference type="EMBL" id="PXV70191.1"/>
    </source>
</evidence>
<dbReference type="SUPFAM" id="SSF88659">
    <property type="entry name" value="Sigma3 and sigma4 domains of RNA polymerase sigma factors"/>
    <property type="match status" value="1"/>
</dbReference>
<name>A0A318ECI1_9GAMM</name>
<evidence type="ECO:0000256" key="2">
    <source>
        <dbReference type="ARBA" id="ARBA00023015"/>
    </source>
</evidence>
<keyword evidence="4" id="KW-0804">Transcription</keyword>
<sequence>MNGPVTQLILSARNGNRRALDALMPLIHDELQATAHRQLRGERIGHTLDTSALVNETYLRLAEQDRAQWQNRSHFLAVAAIVMRRVLVNYAKQHNRAKRGGGAVQLTLGQAQHVASETPDVDVEALDEALTRLAAIDNRAARVVECRYFGGLDIDETAEALNIAPATVKRDWLLAKTWLRRELESDGA</sequence>
<dbReference type="InterPro" id="IPR014284">
    <property type="entry name" value="RNA_pol_sigma-70_dom"/>
</dbReference>
<evidence type="ECO:0000313" key="7">
    <source>
        <dbReference type="Proteomes" id="UP000248330"/>
    </source>
</evidence>
<evidence type="ECO:0000256" key="3">
    <source>
        <dbReference type="ARBA" id="ARBA00023082"/>
    </source>
</evidence>
<evidence type="ECO:0000256" key="4">
    <source>
        <dbReference type="ARBA" id="ARBA00023163"/>
    </source>
</evidence>
<dbReference type="RefSeq" id="WP_110263884.1">
    <property type="nucleotide sequence ID" value="NZ_CAWNXA010000002.1"/>
</dbReference>
<dbReference type="InterPro" id="IPR039425">
    <property type="entry name" value="RNA_pol_sigma-70-like"/>
</dbReference>
<comment type="caution">
    <text evidence="6">The sequence shown here is derived from an EMBL/GenBank/DDBJ whole genome shotgun (WGS) entry which is preliminary data.</text>
</comment>
<organism evidence="6 7">
    <name type="scientific">Sinimarinibacterium flocculans</name>
    <dbReference type="NCBI Taxonomy" id="985250"/>
    <lineage>
        <taxon>Bacteria</taxon>
        <taxon>Pseudomonadati</taxon>
        <taxon>Pseudomonadota</taxon>
        <taxon>Gammaproteobacteria</taxon>
        <taxon>Nevskiales</taxon>
        <taxon>Nevskiaceae</taxon>
        <taxon>Sinimarinibacterium</taxon>
    </lineage>
</organism>
<dbReference type="GO" id="GO:0006352">
    <property type="term" value="P:DNA-templated transcription initiation"/>
    <property type="evidence" value="ECO:0007669"/>
    <property type="project" value="InterPro"/>
</dbReference>
<keyword evidence="3" id="KW-0731">Sigma factor</keyword>
<dbReference type="NCBIfam" id="TIGR02999">
    <property type="entry name" value="Sig-70_X6"/>
    <property type="match status" value="1"/>
</dbReference>
<dbReference type="InterPro" id="IPR036388">
    <property type="entry name" value="WH-like_DNA-bd_sf"/>
</dbReference>
<dbReference type="PANTHER" id="PTHR43133">
    <property type="entry name" value="RNA POLYMERASE ECF-TYPE SIGMA FACTO"/>
    <property type="match status" value="1"/>
</dbReference>
<dbReference type="Proteomes" id="UP000248330">
    <property type="component" value="Unassembled WGS sequence"/>
</dbReference>
<evidence type="ECO:0000259" key="5">
    <source>
        <dbReference type="Pfam" id="PF07638"/>
    </source>
</evidence>
<dbReference type="OrthoDB" id="128473at2"/>
<dbReference type="Gene3D" id="1.10.1740.10">
    <property type="match status" value="1"/>
</dbReference>
<accession>A0A318ECI1</accession>
<dbReference type="AlphaFoldDB" id="A0A318ECI1"/>
<dbReference type="EMBL" id="QICN01000002">
    <property type="protein sequence ID" value="PXV70191.1"/>
    <property type="molecule type" value="Genomic_DNA"/>
</dbReference>